<proteinExistence type="predicted"/>
<accession>A0AAD1XWF0</accession>
<reference evidence="1" key="1">
    <citation type="submission" date="2023-07" db="EMBL/GenBank/DDBJ databases">
        <authorList>
            <consortium name="AG Swart"/>
            <person name="Singh M."/>
            <person name="Singh A."/>
            <person name="Seah K."/>
            <person name="Emmerich C."/>
        </authorList>
    </citation>
    <scope>NUCLEOTIDE SEQUENCE</scope>
    <source>
        <strain evidence="1">DP1</strain>
    </source>
</reference>
<evidence type="ECO:0000313" key="2">
    <source>
        <dbReference type="Proteomes" id="UP001295684"/>
    </source>
</evidence>
<sequence>MDNKVSYEQRILKTESLLEDRVYENMYQNTDIEQSEVVFPSHWFICDESIAFTDFLVKKMRKFKKTDVETVTIWKYWNVDRTNEFLKVSLIRRISNFTAPFDRITTEKYILDHLPRVTKSLCLSYCNIDEKQLVKIIQVGRHIEDIKFQWCIMKPKEFKLNKSLHYTIKSIEFTADLLLIRDEYRKSVKDLGQGIKSFVEAALLTDLKQSLNSVKLYAKGKQYTFLTCEDH</sequence>
<keyword evidence="2" id="KW-1185">Reference proteome</keyword>
<dbReference type="EMBL" id="CAMPGE010022028">
    <property type="protein sequence ID" value="CAI2380114.1"/>
    <property type="molecule type" value="Genomic_DNA"/>
</dbReference>
<comment type="caution">
    <text evidence="1">The sequence shown here is derived from an EMBL/GenBank/DDBJ whole genome shotgun (WGS) entry which is preliminary data.</text>
</comment>
<organism evidence="1 2">
    <name type="scientific">Euplotes crassus</name>
    <dbReference type="NCBI Taxonomy" id="5936"/>
    <lineage>
        <taxon>Eukaryota</taxon>
        <taxon>Sar</taxon>
        <taxon>Alveolata</taxon>
        <taxon>Ciliophora</taxon>
        <taxon>Intramacronucleata</taxon>
        <taxon>Spirotrichea</taxon>
        <taxon>Hypotrichia</taxon>
        <taxon>Euplotida</taxon>
        <taxon>Euplotidae</taxon>
        <taxon>Moneuplotes</taxon>
    </lineage>
</organism>
<dbReference type="Proteomes" id="UP001295684">
    <property type="component" value="Unassembled WGS sequence"/>
</dbReference>
<dbReference type="AlphaFoldDB" id="A0AAD1XWF0"/>
<evidence type="ECO:0000313" key="1">
    <source>
        <dbReference type="EMBL" id="CAI2380114.1"/>
    </source>
</evidence>
<gene>
    <name evidence="1" type="ORF">ECRASSUSDP1_LOCUS21541</name>
</gene>
<protein>
    <submittedName>
        <fullName evidence="1">Uncharacterized protein</fullName>
    </submittedName>
</protein>
<name>A0AAD1XWF0_EUPCR</name>